<name>A0A1S8A621_ROSNE</name>
<keyword evidence="3" id="KW-1185">Reference proteome</keyword>
<gene>
    <name evidence="2" type="ORF">SAMD00023353_0202060</name>
</gene>
<feature type="region of interest" description="Disordered" evidence="1">
    <location>
        <begin position="1"/>
        <end position="36"/>
    </location>
</feature>
<evidence type="ECO:0000313" key="3">
    <source>
        <dbReference type="Proteomes" id="UP000054516"/>
    </source>
</evidence>
<organism evidence="2">
    <name type="scientific">Rosellinia necatrix</name>
    <name type="common">White root-rot fungus</name>
    <dbReference type="NCBI Taxonomy" id="77044"/>
    <lineage>
        <taxon>Eukaryota</taxon>
        <taxon>Fungi</taxon>
        <taxon>Dikarya</taxon>
        <taxon>Ascomycota</taxon>
        <taxon>Pezizomycotina</taxon>
        <taxon>Sordariomycetes</taxon>
        <taxon>Xylariomycetidae</taxon>
        <taxon>Xylariales</taxon>
        <taxon>Xylariaceae</taxon>
        <taxon>Rosellinia</taxon>
    </lineage>
</organism>
<feature type="compositionally biased region" description="Basic and acidic residues" evidence="1">
    <location>
        <begin position="22"/>
        <end position="36"/>
    </location>
</feature>
<protein>
    <submittedName>
        <fullName evidence="2">Uncharacterized protein</fullName>
    </submittedName>
</protein>
<evidence type="ECO:0000256" key="1">
    <source>
        <dbReference type="SAM" id="MobiDB-lite"/>
    </source>
</evidence>
<sequence length="79" mass="8520">MSGAQPALRPGPARTGLGVHHCARDARHPPTARQHTDEVTEMVLVWGTVAWFGTIPVTMALPLHDLERGGGDPRFEATL</sequence>
<reference evidence="2" key="1">
    <citation type="submission" date="2016-03" db="EMBL/GenBank/DDBJ databases">
        <title>Draft genome sequence of Rosellinia necatrix.</title>
        <authorList>
            <person name="Kanematsu S."/>
        </authorList>
    </citation>
    <scope>NUCLEOTIDE SEQUENCE [LARGE SCALE GENOMIC DNA]</scope>
    <source>
        <strain evidence="2">W97</strain>
    </source>
</reference>
<dbReference type="Proteomes" id="UP000054516">
    <property type="component" value="Unassembled WGS sequence"/>
</dbReference>
<dbReference type="AlphaFoldDB" id="A0A1S8A621"/>
<evidence type="ECO:0000313" key="2">
    <source>
        <dbReference type="EMBL" id="GAW25160.1"/>
    </source>
</evidence>
<dbReference type="EMBL" id="DF977447">
    <property type="protein sequence ID" value="GAW25160.1"/>
    <property type="molecule type" value="Genomic_DNA"/>
</dbReference>
<proteinExistence type="predicted"/>
<accession>A0A1S8A621</accession>